<dbReference type="RefSeq" id="WP_248340635.1">
    <property type="nucleotide sequence ID" value="NZ_AP025592.1"/>
</dbReference>
<feature type="transmembrane region" description="Helical" evidence="3">
    <location>
        <begin position="159"/>
        <end position="186"/>
    </location>
</feature>
<name>A0ABM7XB02_9BACT</name>
<organism evidence="4 5">
    <name type="scientific">Anaeromyxobacter paludicola</name>
    <dbReference type="NCBI Taxonomy" id="2918171"/>
    <lineage>
        <taxon>Bacteria</taxon>
        <taxon>Pseudomonadati</taxon>
        <taxon>Myxococcota</taxon>
        <taxon>Myxococcia</taxon>
        <taxon>Myxococcales</taxon>
        <taxon>Cystobacterineae</taxon>
        <taxon>Anaeromyxobacteraceae</taxon>
        <taxon>Anaeromyxobacter</taxon>
    </lineage>
</organism>
<dbReference type="InterPro" id="IPR052346">
    <property type="entry name" value="O-mannosyl-transferase_TMTC"/>
</dbReference>
<evidence type="ECO:0000313" key="4">
    <source>
        <dbReference type="EMBL" id="BDG09037.1"/>
    </source>
</evidence>
<dbReference type="Pfam" id="PF14559">
    <property type="entry name" value="TPR_19"/>
    <property type="match status" value="1"/>
</dbReference>
<evidence type="ECO:0000256" key="3">
    <source>
        <dbReference type="SAM" id="Phobius"/>
    </source>
</evidence>
<feature type="transmembrane region" description="Helical" evidence="3">
    <location>
        <begin position="243"/>
        <end position="271"/>
    </location>
</feature>
<dbReference type="InterPro" id="IPR011990">
    <property type="entry name" value="TPR-like_helical_dom_sf"/>
</dbReference>
<dbReference type="Proteomes" id="UP001162734">
    <property type="component" value="Chromosome"/>
</dbReference>
<accession>A0ABM7XB02</accession>
<dbReference type="SMART" id="SM00028">
    <property type="entry name" value="TPR"/>
    <property type="match status" value="3"/>
</dbReference>
<reference evidence="5" key="1">
    <citation type="journal article" date="2022" name="Int. J. Syst. Evol. Microbiol.">
        <title>Anaeromyxobacter oryzae sp. nov., Anaeromyxobacter diazotrophicus sp. nov. and Anaeromyxobacter paludicola sp. nov., isolated from paddy soils.</title>
        <authorList>
            <person name="Itoh H."/>
            <person name="Xu Z."/>
            <person name="Mise K."/>
            <person name="Masuda Y."/>
            <person name="Ushijima N."/>
            <person name="Hayakawa C."/>
            <person name="Shiratori Y."/>
            <person name="Senoo K."/>
        </authorList>
    </citation>
    <scope>NUCLEOTIDE SEQUENCE [LARGE SCALE GENOMIC DNA]</scope>
    <source>
        <strain evidence="5">Red630</strain>
    </source>
</reference>
<evidence type="ECO:0000256" key="2">
    <source>
        <dbReference type="ARBA" id="ARBA00022803"/>
    </source>
</evidence>
<dbReference type="InterPro" id="IPR019734">
    <property type="entry name" value="TPR_rpt"/>
</dbReference>
<dbReference type="SUPFAM" id="SSF48452">
    <property type="entry name" value="TPR-like"/>
    <property type="match status" value="1"/>
</dbReference>
<keyword evidence="1" id="KW-0677">Repeat</keyword>
<keyword evidence="2" id="KW-0802">TPR repeat</keyword>
<sequence>MTEAAAAGGAPPATGQREALLDLGVLCLAVLAAHGLSLAAGFVWDDVHTVQGNPAFAGPGALWRALGMDDWQGYGLHARGVWRPLATLSLFLEHQLFGLRPAGYHAVSLALHAAAAFGVRAVLRALGVRRSLALAAALLFALHPLAAEPADWISAQPDLLAAALALGALWAALAGRPLLGAVLAAAAPFGKEPGLLAIPAVLAVVWTRPGRRRAGPATLAALGGAGAYLWLRHAAGVPQAPLAGALSLAGLGPLLGRLGGAAAGLVSGLLFPLPLDACRRLPALGRAGLPAAGALLLAGAAALLPLRRGRGLPAALACLALGPLPLVALYDADLSERYLYLPLAASCLAAGAGLEALARRLAGRGRDPAPLLAGVMGLLALASLPADAARARDWASPIALFGGAAAADPANPDAQHLLGAALYQAGDRAGALAAFERAEALHGRRAGLFSNLCALRREAGQLERAREDCDRAVAAAPDDPRPRFNRALLLAASGDPARARAELEEVARQHPGYAPARRALAAMETTR</sequence>
<feature type="transmembrane region" description="Helical" evidence="3">
    <location>
        <begin position="102"/>
        <end position="123"/>
    </location>
</feature>
<dbReference type="Gene3D" id="1.25.40.10">
    <property type="entry name" value="Tetratricopeptide repeat domain"/>
    <property type="match status" value="2"/>
</dbReference>
<feature type="transmembrane region" description="Helical" evidence="3">
    <location>
        <begin position="130"/>
        <end position="147"/>
    </location>
</feature>
<keyword evidence="3" id="KW-0812">Transmembrane</keyword>
<proteinExistence type="predicted"/>
<evidence type="ECO:0008006" key="6">
    <source>
        <dbReference type="Google" id="ProtNLM"/>
    </source>
</evidence>
<evidence type="ECO:0000256" key="1">
    <source>
        <dbReference type="ARBA" id="ARBA00022737"/>
    </source>
</evidence>
<keyword evidence="5" id="KW-1185">Reference proteome</keyword>
<keyword evidence="3" id="KW-1133">Transmembrane helix</keyword>
<evidence type="ECO:0000313" key="5">
    <source>
        <dbReference type="Proteomes" id="UP001162734"/>
    </source>
</evidence>
<dbReference type="PANTHER" id="PTHR44227:SF3">
    <property type="entry name" value="PROTEIN O-MANNOSYL-TRANSFERASE TMTC4"/>
    <property type="match status" value="1"/>
</dbReference>
<keyword evidence="3" id="KW-0472">Membrane</keyword>
<protein>
    <recommendedName>
        <fullName evidence="6">Tetratricopeptide repeat protein</fullName>
    </recommendedName>
</protein>
<feature type="transmembrane region" description="Helical" evidence="3">
    <location>
        <begin position="20"/>
        <end position="44"/>
    </location>
</feature>
<dbReference type="EMBL" id="AP025592">
    <property type="protein sequence ID" value="BDG09037.1"/>
    <property type="molecule type" value="Genomic_DNA"/>
</dbReference>
<gene>
    <name evidence="4" type="ORF">AMPC_21500</name>
</gene>
<feature type="transmembrane region" description="Helical" evidence="3">
    <location>
        <begin position="214"/>
        <end position="231"/>
    </location>
</feature>
<dbReference type="PANTHER" id="PTHR44227">
    <property type="match status" value="1"/>
</dbReference>
<feature type="transmembrane region" description="Helical" evidence="3">
    <location>
        <begin position="283"/>
        <end position="304"/>
    </location>
</feature>